<gene>
    <name evidence="10 11" type="primary">plsX</name>
    <name evidence="11" type="ORF">SOFFGTOCOR_0061</name>
</gene>
<comment type="subcellular location">
    <subcellularLocation>
        <location evidence="10">Cytoplasm</location>
    </subcellularLocation>
    <text evidence="10">Associated with the membrane possibly through PlsY.</text>
</comment>
<evidence type="ECO:0000256" key="9">
    <source>
        <dbReference type="ARBA" id="ARBA00046608"/>
    </source>
</evidence>
<comment type="pathway">
    <text evidence="10">Lipid metabolism; phospholipid metabolism.</text>
</comment>
<dbReference type="GO" id="GO:0043811">
    <property type="term" value="F:phosphate:acyl-[acyl carrier protein] acyltransferase activity"/>
    <property type="evidence" value="ECO:0007669"/>
    <property type="project" value="UniProtKB-UniRule"/>
</dbReference>
<dbReference type="GO" id="GO:0005737">
    <property type="term" value="C:cytoplasm"/>
    <property type="evidence" value="ECO:0007669"/>
    <property type="project" value="UniProtKB-SubCell"/>
</dbReference>
<keyword evidence="3 10" id="KW-0444">Lipid biosynthesis</keyword>
<evidence type="ECO:0000256" key="6">
    <source>
        <dbReference type="ARBA" id="ARBA00023209"/>
    </source>
</evidence>
<dbReference type="PIRSF" id="PIRSF002465">
    <property type="entry name" value="Phsphlp_syn_PlsX"/>
    <property type="match status" value="1"/>
</dbReference>
<evidence type="ECO:0000256" key="1">
    <source>
        <dbReference type="ARBA" id="ARBA00001232"/>
    </source>
</evidence>
<evidence type="ECO:0000313" key="12">
    <source>
        <dbReference type="Proteomes" id="UP000242301"/>
    </source>
</evidence>
<evidence type="ECO:0000256" key="3">
    <source>
        <dbReference type="ARBA" id="ARBA00022516"/>
    </source>
</evidence>
<dbReference type="STRING" id="1715285.SOFFGTOCOR_0061"/>
<dbReference type="GO" id="GO:0008654">
    <property type="term" value="P:phospholipid biosynthetic process"/>
    <property type="evidence" value="ECO:0007669"/>
    <property type="project" value="UniProtKB-KW"/>
</dbReference>
<dbReference type="HAMAP" id="MF_00019">
    <property type="entry name" value="PlsX"/>
    <property type="match status" value="1"/>
</dbReference>
<dbReference type="PANTHER" id="PTHR30100:SF1">
    <property type="entry name" value="PHOSPHATE ACYLTRANSFERASE"/>
    <property type="match status" value="1"/>
</dbReference>
<dbReference type="SUPFAM" id="SSF53659">
    <property type="entry name" value="Isocitrate/Isopropylmalate dehydrogenase-like"/>
    <property type="match status" value="1"/>
</dbReference>
<evidence type="ECO:0000256" key="2">
    <source>
        <dbReference type="ARBA" id="ARBA00022490"/>
    </source>
</evidence>
<dbReference type="GO" id="GO:0006633">
    <property type="term" value="P:fatty acid biosynthetic process"/>
    <property type="evidence" value="ECO:0007669"/>
    <property type="project" value="UniProtKB-UniRule"/>
</dbReference>
<dbReference type="Pfam" id="PF02504">
    <property type="entry name" value="FA_synthesis"/>
    <property type="match status" value="1"/>
</dbReference>
<comment type="similarity">
    <text evidence="10">Belongs to the PlsX family.</text>
</comment>
<dbReference type="PANTHER" id="PTHR30100">
    <property type="entry name" value="FATTY ACID/PHOSPHOLIPID SYNTHESIS PROTEIN PLSX"/>
    <property type="match status" value="1"/>
</dbReference>
<reference evidence="12" key="1">
    <citation type="submission" date="2015-05" db="EMBL/GenBank/DDBJ databases">
        <authorList>
            <person name="Manzano-Marin A."/>
        </authorList>
    </citation>
    <scope>NUCLEOTIDE SEQUENCE [LARGE SCALE GENOMIC DNA]</scope>
    <source>
        <strain evidence="12">officinalis</strain>
    </source>
</reference>
<evidence type="ECO:0000313" key="11">
    <source>
        <dbReference type="EMBL" id="CRK85507.1"/>
    </source>
</evidence>
<comment type="catalytic activity">
    <reaction evidence="1 10">
        <text>a fatty acyl-[ACP] + phosphate = an acyl phosphate + holo-[ACP]</text>
        <dbReference type="Rhea" id="RHEA:42292"/>
        <dbReference type="Rhea" id="RHEA-COMP:9685"/>
        <dbReference type="Rhea" id="RHEA-COMP:14125"/>
        <dbReference type="ChEBI" id="CHEBI:43474"/>
        <dbReference type="ChEBI" id="CHEBI:59918"/>
        <dbReference type="ChEBI" id="CHEBI:64479"/>
        <dbReference type="ChEBI" id="CHEBI:138651"/>
        <dbReference type="EC" id="2.3.1.274"/>
    </reaction>
</comment>
<sequence length="346" mass="37733">MTKNLIIALDAMSGDIGPRVTLPAALQALESNPTLKLLLVGQPKAIKSLLTYATAEHISRVEIVPASYVIANNKKPSIAIRNSKETSMRIAIELVKKGQAEACVSAGNTGVLVGLSRLILKSIKGIDKPALMTVLPNQQKKQTVVLDLGANINCSSKMLIQFAIMGSIISEEINNNIKPKVALLNIGEEENKGLDNIREASVILKKITSINYIGYLESNELLTGKTDVLVCDGFSGNILLKTMEGVIRVVFSFLNSTNDMIKNHNCFIQIFKKIIINRITNHFLYLNPDQYNGASILGLRGIVIKSHGSANEKAFKSAINQAIQIINKQVPEKITARLNIVLHKSD</sequence>
<keyword evidence="11" id="KW-0012">Acyltransferase</keyword>
<dbReference type="InterPro" id="IPR012281">
    <property type="entry name" value="Phospholipid_synth_PlsX-like"/>
</dbReference>
<evidence type="ECO:0000256" key="8">
    <source>
        <dbReference type="ARBA" id="ARBA00024069"/>
    </source>
</evidence>
<dbReference type="EMBL" id="CVRF01000001">
    <property type="protein sequence ID" value="CRK85507.1"/>
    <property type="molecule type" value="Genomic_DNA"/>
</dbReference>
<dbReference type="EC" id="2.3.1.274" evidence="8 10"/>
<keyword evidence="2 10" id="KW-0963">Cytoplasm</keyword>
<keyword evidence="12" id="KW-1185">Reference proteome</keyword>
<protein>
    <recommendedName>
        <fullName evidence="8 10">Phosphate acyltransferase</fullName>
        <ecNumber evidence="8 10">2.3.1.274</ecNumber>
    </recommendedName>
    <alternativeName>
        <fullName evidence="10">Acyl-ACP phosphotransacylase</fullName>
    </alternativeName>
    <alternativeName>
        <fullName evidence="10">Acyl-[acyl-carrier-protein]--phosphate acyltransferase</fullName>
    </alternativeName>
    <alternativeName>
        <fullName evidence="10">Phosphate-acyl-ACP acyltransferase</fullName>
    </alternativeName>
</protein>
<dbReference type="NCBIfam" id="TIGR00182">
    <property type="entry name" value="plsX"/>
    <property type="match status" value="1"/>
</dbReference>
<keyword evidence="7 10" id="KW-1208">Phospholipid metabolism</keyword>
<organism evidence="11 12">
    <name type="scientific">Candidatus Providencia siddallii</name>
    <dbReference type="NCBI Taxonomy" id="1715285"/>
    <lineage>
        <taxon>Bacteria</taxon>
        <taxon>Pseudomonadati</taxon>
        <taxon>Pseudomonadota</taxon>
        <taxon>Gammaproteobacteria</taxon>
        <taxon>Enterobacterales</taxon>
        <taxon>Morganellaceae</taxon>
        <taxon>Providencia</taxon>
    </lineage>
</organism>
<evidence type="ECO:0000256" key="5">
    <source>
        <dbReference type="ARBA" id="ARBA00023098"/>
    </source>
</evidence>
<proteinExistence type="inferred from homology"/>
<keyword evidence="4 10" id="KW-0808">Transferase</keyword>
<comment type="function">
    <text evidence="10">Catalyzes the reversible formation of acyl-phosphate (acyl-PO(4)) from acyl-[acyl-carrier-protein] (acyl-ACP). This enzyme utilizes acyl-ACP as fatty acyl donor, but not acyl-CoA.</text>
</comment>
<accession>A0A0M6W833</accession>
<dbReference type="UniPathway" id="UPA00085"/>
<comment type="subunit">
    <text evidence="9 10">Homodimer. Probably interacts with PlsY.</text>
</comment>
<evidence type="ECO:0000256" key="7">
    <source>
        <dbReference type="ARBA" id="ARBA00023264"/>
    </source>
</evidence>
<evidence type="ECO:0000256" key="10">
    <source>
        <dbReference type="HAMAP-Rule" id="MF_00019"/>
    </source>
</evidence>
<name>A0A0M6W833_9GAMM</name>
<keyword evidence="5 10" id="KW-0443">Lipid metabolism</keyword>
<evidence type="ECO:0000256" key="4">
    <source>
        <dbReference type="ARBA" id="ARBA00022679"/>
    </source>
</evidence>
<keyword evidence="6 10" id="KW-0594">Phospholipid biosynthesis</keyword>
<dbReference type="AlphaFoldDB" id="A0A0M6W833"/>
<dbReference type="Gene3D" id="3.40.718.10">
    <property type="entry name" value="Isopropylmalate Dehydrogenase"/>
    <property type="match status" value="1"/>
</dbReference>
<dbReference type="InterPro" id="IPR003664">
    <property type="entry name" value="FA_synthesis"/>
</dbReference>
<dbReference type="Proteomes" id="UP000242301">
    <property type="component" value="Unassembled WGS sequence"/>
</dbReference>